<dbReference type="InterPro" id="IPR058924">
    <property type="entry name" value="AGPR_dimerisation_dom"/>
</dbReference>
<dbReference type="Gene3D" id="3.40.50.720">
    <property type="entry name" value="NAD(P)-binding Rossmann-like Domain"/>
    <property type="match status" value="1"/>
</dbReference>
<evidence type="ECO:0000259" key="2">
    <source>
        <dbReference type="Pfam" id="PF22698"/>
    </source>
</evidence>
<dbReference type="AlphaFoldDB" id="A0A9P6CXF8"/>
<feature type="domain" description="N-acetyl-gamma-glutamyl-phosphate reductase dimerisation" evidence="2">
    <location>
        <begin position="22"/>
        <end position="196"/>
    </location>
</feature>
<sequence>MPQELYGRAPIRAAKRISNPGCYATSSQLLLAPLVDYLKPGALPTIFGMSGYSGAGTIMENDASGKPVTKPKVSAESLGTFVRPYSLTGHIHEREAGFHLSTLRADGTQIKVAFIPAVAPWFSGIVSTVSVPLKAPMTAKDVIALFEERYKGEKLITIQKDVVQLRDVEGKHGWTVGGFQMSVEGDRVVITGGLDNLLKGAATQCLQNLNLALGYDEYAGIPIA</sequence>
<keyword evidence="4" id="KW-1185">Reference proteome</keyword>
<gene>
    <name evidence="3" type="ORF">BDN70DRAFT_897507</name>
</gene>
<dbReference type="PANTHER" id="PTHR32338:SF10">
    <property type="entry name" value="N-ACETYL-GAMMA-GLUTAMYL-PHOSPHATE REDUCTASE, CHLOROPLASTIC-RELATED"/>
    <property type="match status" value="1"/>
</dbReference>
<dbReference type="OrthoDB" id="438291at2759"/>
<dbReference type="PROSITE" id="PS01224">
    <property type="entry name" value="ARGC"/>
    <property type="match status" value="1"/>
</dbReference>
<evidence type="ECO:0000313" key="3">
    <source>
        <dbReference type="EMBL" id="KAF9476244.1"/>
    </source>
</evidence>
<dbReference type="SUPFAM" id="SSF55347">
    <property type="entry name" value="Glyceraldehyde-3-phosphate dehydrogenase-like, C-terminal domain"/>
    <property type="match status" value="1"/>
</dbReference>
<accession>A0A9P6CXF8</accession>
<feature type="active site" evidence="1">
    <location>
        <position position="22"/>
    </location>
</feature>
<dbReference type="Pfam" id="PF22698">
    <property type="entry name" value="Semialdhyde_dhC_1"/>
    <property type="match status" value="1"/>
</dbReference>
<proteinExistence type="predicted"/>
<dbReference type="InterPro" id="IPR023013">
    <property type="entry name" value="AGPR_AS"/>
</dbReference>
<evidence type="ECO:0000313" key="4">
    <source>
        <dbReference type="Proteomes" id="UP000807469"/>
    </source>
</evidence>
<dbReference type="GO" id="GO:0003942">
    <property type="term" value="F:N-acetyl-gamma-glutamyl-phosphate reductase activity"/>
    <property type="evidence" value="ECO:0007669"/>
    <property type="project" value="InterPro"/>
</dbReference>
<reference evidence="3" key="1">
    <citation type="submission" date="2020-11" db="EMBL/GenBank/DDBJ databases">
        <authorList>
            <consortium name="DOE Joint Genome Institute"/>
            <person name="Ahrendt S."/>
            <person name="Riley R."/>
            <person name="Andreopoulos W."/>
            <person name="Labutti K."/>
            <person name="Pangilinan J."/>
            <person name="Ruiz-Duenas F.J."/>
            <person name="Barrasa J.M."/>
            <person name="Sanchez-Garcia M."/>
            <person name="Camarero S."/>
            <person name="Miyauchi S."/>
            <person name="Serrano A."/>
            <person name="Linde D."/>
            <person name="Babiker R."/>
            <person name="Drula E."/>
            <person name="Ayuso-Fernandez I."/>
            <person name="Pacheco R."/>
            <person name="Padilla G."/>
            <person name="Ferreira P."/>
            <person name="Barriuso J."/>
            <person name="Kellner H."/>
            <person name="Castanera R."/>
            <person name="Alfaro M."/>
            <person name="Ramirez L."/>
            <person name="Pisabarro A.G."/>
            <person name="Kuo A."/>
            <person name="Tritt A."/>
            <person name="Lipzen A."/>
            <person name="He G."/>
            <person name="Yan M."/>
            <person name="Ng V."/>
            <person name="Cullen D."/>
            <person name="Martin F."/>
            <person name="Rosso M.-N."/>
            <person name="Henrissat B."/>
            <person name="Hibbett D."/>
            <person name="Martinez A.T."/>
            <person name="Grigoriev I.V."/>
        </authorList>
    </citation>
    <scope>NUCLEOTIDE SEQUENCE</scope>
    <source>
        <strain evidence="3">CIRM-BRFM 674</strain>
    </source>
</reference>
<dbReference type="Proteomes" id="UP000807469">
    <property type="component" value="Unassembled WGS sequence"/>
</dbReference>
<protein>
    <submittedName>
        <fullName evidence="3">Glyceraldehyde-3-phosphate dehydrogenase-like protein</fullName>
    </submittedName>
</protein>
<dbReference type="PANTHER" id="PTHR32338">
    <property type="entry name" value="N-ACETYL-GAMMA-GLUTAMYL-PHOSPHATE REDUCTASE, CHLOROPLASTIC-RELATED-RELATED"/>
    <property type="match status" value="1"/>
</dbReference>
<evidence type="ECO:0000256" key="1">
    <source>
        <dbReference type="PROSITE-ProRule" id="PRU10010"/>
    </source>
</evidence>
<organism evidence="3 4">
    <name type="scientific">Pholiota conissans</name>
    <dbReference type="NCBI Taxonomy" id="109636"/>
    <lineage>
        <taxon>Eukaryota</taxon>
        <taxon>Fungi</taxon>
        <taxon>Dikarya</taxon>
        <taxon>Basidiomycota</taxon>
        <taxon>Agaricomycotina</taxon>
        <taxon>Agaricomycetes</taxon>
        <taxon>Agaricomycetidae</taxon>
        <taxon>Agaricales</taxon>
        <taxon>Agaricineae</taxon>
        <taxon>Strophariaceae</taxon>
        <taxon>Pholiota</taxon>
    </lineage>
</organism>
<comment type="caution">
    <text evidence="3">The sequence shown here is derived from an EMBL/GenBank/DDBJ whole genome shotgun (WGS) entry which is preliminary data.</text>
</comment>
<dbReference type="Gene3D" id="3.30.360.10">
    <property type="entry name" value="Dihydrodipicolinate Reductase, domain 2"/>
    <property type="match status" value="1"/>
</dbReference>
<dbReference type="EMBL" id="MU155301">
    <property type="protein sequence ID" value="KAF9476244.1"/>
    <property type="molecule type" value="Genomic_DNA"/>
</dbReference>
<dbReference type="InterPro" id="IPR050085">
    <property type="entry name" value="AGPR"/>
</dbReference>
<dbReference type="GO" id="GO:0008652">
    <property type="term" value="P:amino acid biosynthetic process"/>
    <property type="evidence" value="ECO:0007669"/>
    <property type="project" value="UniProtKB-KW"/>
</dbReference>
<name>A0A9P6CXF8_9AGAR</name>